<dbReference type="AlphaFoldDB" id="G6YWR9"/>
<evidence type="ECO:0000313" key="3">
    <source>
        <dbReference type="Proteomes" id="UP000003208"/>
    </source>
</evidence>
<sequence>MPLLENTDFEENEMSELQLHPQAAASLQRWHAMVAQGDLSDLPKLLDAKAVFRSPMAHTSYPGARVASTILNTVVQVFQDFTYHRQLATGDGLSVVLEFSARVGDRQLKGIDMIRFDESGKIVEFEVMVRPMSGLQALGDEMGSRLASYLAASKARLEQDGGAAPPPFPHGVRRTESWQVPLCWISWSTAMTFPVASCGNNNSTQKPWRQARRCCGSITSPSPPTTSPMQ</sequence>
<evidence type="ECO:0000313" key="2">
    <source>
        <dbReference type="EMBL" id="EHJ03463.1"/>
    </source>
</evidence>
<dbReference type="InterPro" id="IPR037401">
    <property type="entry name" value="SnoaL-like"/>
</dbReference>
<name>G6YWR9_9GAMM</name>
<feature type="domain" description="SnoaL-like" evidence="1">
    <location>
        <begin position="28"/>
        <end position="124"/>
    </location>
</feature>
<dbReference type="SUPFAM" id="SSF54427">
    <property type="entry name" value="NTF2-like"/>
    <property type="match status" value="1"/>
</dbReference>
<dbReference type="InterPro" id="IPR032710">
    <property type="entry name" value="NTF2-like_dom_sf"/>
</dbReference>
<reference evidence="2 3" key="1">
    <citation type="journal article" date="2012" name="J. Bacteriol.">
        <title>Genome sequence of deep-sea manganese-oxidizing bacterium Marinobacter manganoxydans MnI7-9.</title>
        <authorList>
            <person name="Wang H."/>
            <person name="Li H."/>
            <person name="Shao Z."/>
            <person name="Liao S."/>
            <person name="Johnstone L."/>
            <person name="Rensing C."/>
            <person name="Wang G."/>
        </authorList>
    </citation>
    <scope>NUCLEOTIDE SEQUENCE [LARGE SCALE GENOMIC DNA]</scope>
    <source>
        <strain evidence="2 3">MnI7-9</strain>
    </source>
</reference>
<gene>
    <name evidence="2" type="ORF">KYE_16663</name>
</gene>
<dbReference type="PATRIC" id="fig|1094979.3.peg.3224"/>
<proteinExistence type="predicted"/>
<organism evidence="2 3">
    <name type="scientific">Marinobacter manganoxydans MnI7-9</name>
    <dbReference type="NCBI Taxonomy" id="1094979"/>
    <lineage>
        <taxon>Bacteria</taxon>
        <taxon>Pseudomonadati</taxon>
        <taxon>Pseudomonadota</taxon>
        <taxon>Gammaproteobacteria</taxon>
        <taxon>Pseudomonadales</taxon>
        <taxon>Marinobacteraceae</taxon>
        <taxon>Marinobacter</taxon>
    </lineage>
</organism>
<protein>
    <recommendedName>
        <fullName evidence="1">SnoaL-like domain-containing protein</fullName>
    </recommendedName>
</protein>
<dbReference type="Gene3D" id="3.10.450.50">
    <property type="match status" value="1"/>
</dbReference>
<dbReference type="Pfam" id="PF12680">
    <property type="entry name" value="SnoaL_2"/>
    <property type="match status" value="1"/>
</dbReference>
<dbReference type="Proteomes" id="UP000003208">
    <property type="component" value="Unassembled WGS sequence"/>
</dbReference>
<accession>G6YWR9</accession>
<dbReference type="EMBL" id="AGTR01000080">
    <property type="protein sequence ID" value="EHJ03463.1"/>
    <property type="molecule type" value="Genomic_DNA"/>
</dbReference>
<keyword evidence="3" id="KW-1185">Reference proteome</keyword>
<evidence type="ECO:0000259" key="1">
    <source>
        <dbReference type="Pfam" id="PF12680"/>
    </source>
</evidence>